<dbReference type="STRING" id="1247936.BN2475_420043"/>
<dbReference type="Gene3D" id="1.10.530.10">
    <property type="match status" value="1"/>
</dbReference>
<dbReference type="Proteomes" id="UP000187012">
    <property type="component" value="Unassembled WGS sequence"/>
</dbReference>
<dbReference type="OrthoDB" id="1242806at2"/>
<dbReference type="Pfam" id="PF00182">
    <property type="entry name" value="Glyco_hydro_19"/>
    <property type="match status" value="1"/>
</dbReference>
<dbReference type="PANTHER" id="PTHR34408">
    <property type="entry name" value="FAMILY PROTEIN, PUTATIVE-RELATED"/>
    <property type="match status" value="1"/>
</dbReference>
<feature type="domain" description="Glycoside hydrolase family 19 catalytic" evidence="1">
    <location>
        <begin position="117"/>
        <end position="213"/>
    </location>
</feature>
<dbReference type="InterPro" id="IPR023346">
    <property type="entry name" value="Lysozyme-like_dom_sf"/>
</dbReference>
<dbReference type="EMBL" id="CYGX02000042">
    <property type="protein sequence ID" value="SIT43301.1"/>
    <property type="molecule type" value="Genomic_DNA"/>
</dbReference>
<keyword evidence="3" id="KW-1185">Reference proteome</keyword>
<dbReference type="GO" id="GO:0016998">
    <property type="term" value="P:cell wall macromolecule catabolic process"/>
    <property type="evidence" value="ECO:0007669"/>
    <property type="project" value="InterPro"/>
</dbReference>
<dbReference type="RefSeq" id="WP_094781127.1">
    <property type="nucleotide sequence ID" value="NZ_CYGX02000042.1"/>
</dbReference>
<evidence type="ECO:0000313" key="3">
    <source>
        <dbReference type="Proteomes" id="UP000187012"/>
    </source>
</evidence>
<dbReference type="InterPro" id="IPR000726">
    <property type="entry name" value="Glyco_hydro_19_cat"/>
</dbReference>
<evidence type="ECO:0000313" key="2">
    <source>
        <dbReference type="EMBL" id="SIT43301.1"/>
    </source>
</evidence>
<evidence type="ECO:0000259" key="1">
    <source>
        <dbReference type="Pfam" id="PF00182"/>
    </source>
</evidence>
<organism evidence="2 3">
    <name type="scientific">Paraburkholderia ribeironis</name>
    <dbReference type="NCBI Taxonomy" id="1247936"/>
    <lineage>
        <taxon>Bacteria</taxon>
        <taxon>Pseudomonadati</taxon>
        <taxon>Pseudomonadota</taxon>
        <taxon>Betaproteobacteria</taxon>
        <taxon>Burkholderiales</taxon>
        <taxon>Burkholderiaceae</taxon>
        <taxon>Paraburkholderia</taxon>
    </lineage>
</organism>
<dbReference type="PANTHER" id="PTHR34408:SF1">
    <property type="entry name" value="GLYCOSYL HYDROLASE FAMILY 19 DOMAIN-CONTAINING PROTEIN HI_1415"/>
    <property type="match status" value="1"/>
</dbReference>
<dbReference type="InterPro" id="IPR052354">
    <property type="entry name" value="Cell_Wall_Dynamics_Protein"/>
</dbReference>
<dbReference type="SUPFAM" id="SSF53955">
    <property type="entry name" value="Lysozyme-like"/>
    <property type="match status" value="1"/>
</dbReference>
<dbReference type="GO" id="GO:0006032">
    <property type="term" value="P:chitin catabolic process"/>
    <property type="evidence" value="ECO:0007669"/>
    <property type="project" value="InterPro"/>
</dbReference>
<accession>A0A1N7S7M7</accession>
<dbReference type="GO" id="GO:0004568">
    <property type="term" value="F:chitinase activity"/>
    <property type="evidence" value="ECO:0007669"/>
    <property type="project" value="InterPro"/>
</dbReference>
<sequence>MDKITFMAATSSSEAGADLWLDAVQAAMERFQINTPARQAAFLAQVAYESGRFPLLPVSENFNYSVEGLEATFRSLTPEQCASLGRQPGETHVPPEREQQIANLVYGGRYGNSPAATDDGWNYRGSGLIQLTFKENFARAGEAIGVDLVGDPDLVRNDAATAALVSAWYWQSHGCNELADANNFSAITAQINPAHAGETGREEAFQLASNALNAMPGTEQSGVAVA</sequence>
<keyword evidence="2" id="KW-0378">Hydrolase</keyword>
<reference evidence="2 3" key="1">
    <citation type="submission" date="2016-12" db="EMBL/GenBank/DDBJ databases">
        <authorList>
            <person name="Song W.-J."/>
            <person name="Kurnit D.M."/>
        </authorList>
    </citation>
    <scope>NUCLEOTIDE SEQUENCE [LARGE SCALE GENOMIC DNA]</scope>
    <source>
        <strain evidence="2 3">STM7296</strain>
    </source>
</reference>
<name>A0A1N7S7M7_9BURK</name>
<proteinExistence type="predicted"/>
<gene>
    <name evidence="2" type="ORF">BN2475_420043</name>
</gene>
<protein>
    <submittedName>
        <fullName evidence="2">Glycoside hydrolase family 19</fullName>
    </submittedName>
</protein>
<dbReference type="AlphaFoldDB" id="A0A1N7S7M7"/>